<protein>
    <submittedName>
        <fullName evidence="2">Uncharacterized protein</fullName>
    </submittedName>
</protein>
<feature type="compositionally biased region" description="Gly residues" evidence="1">
    <location>
        <begin position="93"/>
        <end position="105"/>
    </location>
</feature>
<comment type="caution">
    <text evidence="2">The sequence shown here is derived from an EMBL/GenBank/DDBJ whole genome shotgun (WGS) entry which is preliminary data.</text>
</comment>
<organism evidence="2 3">
    <name type="scientific">Phialemonium atrogriseum</name>
    <dbReference type="NCBI Taxonomy" id="1093897"/>
    <lineage>
        <taxon>Eukaryota</taxon>
        <taxon>Fungi</taxon>
        <taxon>Dikarya</taxon>
        <taxon>Ascomycota</taxon>
        <taxon>Pezizomycotina</taxon>
        <taxon>Sordariomycetes</taxon>
        <taxon>Sordariomycetidae</taxon>
        <taxon>Cephalothecales</taxon>
        <taxon>Cephalothecaceae</taxon>
        <taxon>Phialemonium</taxon>
    </lineage>
</organism>
<dbReference type="Proteomes" id="UP001244011">
    <property type="component" value="Unassembled WGS sequence"/>
</dbReference>
<dbReference type="RefSeq" id="XP_060279409.1">
    <property type="nucleotide sequence ID" value="XM_060422969.1"/>
</dbReference>
<evidence type="ECO:0000313" key="2">
    <source>
        <dbReference type="EMBL" id="KAK1763196.1"/>
    </source>
</evidence>
<accession>A0AAJ0FC43</accession>
<gene>
    <name evidence="2" type="ORF">QBC33DRAFT_247373</name>
</gene>
<dbReference type="EMBL" id="MU839029">
    <property type="protein sequence ID" value="KAK1763196.1"/>
    <property type="molecule type" value="Genomic_DNA"/>
</dbReference>
<reference evidence="2" key="1">
    <citation type="submission" date="2023-06" db="EMBL/GenBank/DDBJ databases">
        <title>Genome-scale phylogeny and comparative genomics of the fungal order Sordariales.</title>
        <authorList>
            <consortium name="Lawrence Berkeley National Laboratory"/>
            <person name="Hensen N."/>
            <person name="Bonometti L."/>
            <person name="Westerberg I."/>
            <person name="Brannstrom I.O."/>
            <person name="Guillou S."/>
            <person name="Cros-Aarteil S."/>
            <person name="Calhoun S."/>
            <person name="Haridas S."/>
            <person name="Kuo A."/>
            <person name="Mondo S."/>
            <person name="Pangilinan J."/>
            <person name="Riley R."/>
            <person name="Labutti K."/>
            <person name="Andreopoulos B."/>
            <person name="Lipzen A."/>
            <person name="Chen C."/>
            <person name="Yanf M."/>
            <person name="Daum C."/>
            <person name="Ng V."/>
            <person name="Clum A."/>
            <person name="Steindorff A."/>
            <person name="Ohm R."/>
            <person name="Martin F."/>
            <person name="Silar P."/>
            <person name="Natvig D."/>
            <person name="Lalanne C."/>
            <person name="Gautier V."/>
            <person name="Ament-Velasquez S.L."/>
            <person name="Kruys A."/>
            <person name="Hutchinson M.I."/>
            <person name="Powell A.J."/>
            <person name="Barry K."/>
            <person name="Miller A.N."/>
            <person name="Grigoriev I.V."/>
            <person name="Debuchy R."/>
            <person name="Gladieux P."/>
            <person name="Thoren M.H."/>
            <person name="Johannesson H."/>
        </authorList>
    </citation>
    <scope>NUCLEOTIDE SEQUENCE</scope>
    <source>
        <strain evidence="2">8032-3</strain>
    </source>
</reference>
<evidence type="ECO:0000313" key="3">
    <source>
        <dbReference type="Proteomes" id="UP001244011"/>
    </source>
</evidence>
<feature type="region of interest" description="Disordered" evidence="1">
    <location>
        <begin position="1"/>
        <end position="112"/>
    </location>
</feature>
<sequence>MPPPPHKPPKKLIRQLATEKTRGEGANPSQLGDPVSLEVETNAVAPSAVKRSDEDDAGATPAGKTRPSAGSRGGGRRGEGGSGSLMGKWDIAGGLGELAGGSGSGRGRDLKL</sequence>
<dbReference type="AlphaFoldDB" id="A0AAJ0FC43"/>
<proteinExistence type="predicted"/>
<name>A0AAJ0FC43_9PEZI</name>
<evidence type="ECO:0000256" key="1">
    <source>
        <dbReference type="SAM" id="MobiDB-lite"/>
    </source>
</evidence>
<keyword evidence="3" id="KW-1185">Reference proteome</keyword>
<dbReference type="GeneID" id="85306156"/>